<dbReference type="AlphaFoldDB" id="A0A197JKV9"/>
<sequence>MAIRDFCPKLVELVWGGRQDYQDELMDGLLTASRLGWRVLRLPYMDEPGALIYDAVLESAETLEELHLEKWSGQRIDRDFFLDFFLAAKNLRRLTGCEPGERYINDSAVEIHAYDALMDQYDFDELDFTWALGSRMESLQMQIVGVSRPDVVCRGDGRPFYEVDA</sequence>
<protein>
    <submittedName>
        <fullName evidence="1">Uncharacterized protein</fullName>
    </submittedName>
</protein>
<organism evidence="1 2">
    <name type="scientific">Linnemannia elongata AG-77</name>
    <dbReference type="NCBI Taxonomy" id="1314771"/>
    <lineage>
        <taxon>Eukaryota</taxon>
        <taxon>Fungi</taxon>
        <taxon>Fungi incertae sedis</taxon>
        <taxon>Mucoromycota</taxon>
        <taxon>Mortierellomycotina</taxon>
        <taxon>Mortierellomycetes</taxon>
        <taxon>Mortierellales</taxon>
        <taxon>Mortierellaceae</taxon>
        <taxon>Linnemannia</taxon>
    </lineage>
</organism>
<gene>
    <name evidence="1" type="ORF">K457DRAFT_23378</name>
</gene>
<keyword evidence="2" id="KW-1185">Reference proteome</keyword>
<reference evidence="1 2" key="1">
    <citation type="submission" date="2016-05" db="EMBL/GenBank/DDBJ databases">
        <title>Genome sequencing reveals origins of a unique bacterial endosymbiosis in the earliest lineages of terrestrial Fungi.</title>
        <authorList>
            <consortium name="DOE Joint Genome Institute"/>
            <person name="Uehling J."/>
            <person name="Gryganskyi A."/>
            <person name="Hameed K."/>
            <person name="Tschaplinski T."/>
            <person name="Misztal P."/>
            <person name="Wu S."/>
            <person name="Desiro A."/>
            <person name="Vande Pol N."/>
            <person name="Du Z.-Y."/>
            <person name="Zienkiewicz A."/>
            <person name="Zienkiewicz K."/>
            <person name="Morin E."/>
            <person name="Tisserant E."/>
            <person name="Splivallo R."/>
            <person name="Hainaut M."/>
            <person name="Henrissat B."/>
            <person name="Ohm R."/>
            <person name="Kuo A."/>
            <person name="Yan J."/>
            <person name="Lipzen A."/>
            <person name="Nolan M."/>
            <person name="Labutti K."/>
            <person name="Barry K."/>
            <person name="Goldstein A."/>
            <person name="Labbe J."/>
            <person name="Schadt C."/>
            <person name="Tuskan G."/>
            <person name="Grigoriev I."/>
            <person name="Martin F."/>
            <person name="Vilgalys R."/>
            <person name="Bonito G."/>
        </authorList>
    </citation>
    <scope>NUCLEOTIDE SEQUENCE [LARGE SCALE GENOMIC DNA]</scope>
    <source>
        <strain evidence="1 2">AG-77</strain>
    </source>
</reference>
<dbReference type="EMBL" id="KV442082">
    <property type="protein sequence ID" value="OAQ25136.1"/>
    <property type="molecule type" value="Genomic_DNA"/>
</dbReference>
<evidence type="ECO:0000313" key="1">
    <source>
        <dbReference type="EMBL" id="OAQ25136.1"/>
    </source>
</evidence>
<proteinExistence type="predicted"/>
<dbReference type="Proteomes" id="UP000078512">
    <property type="component" value="Unassembled WGS sequence"/>
</dbReference>
<evidence type="ECO:0000313" key="2">
    <source>
        <dbReference type="Proteomes" id="UP000078512"/>
    </source>
</evidence>
<name>A0A197JKV9_9FUNG</name>
<accession>A0A197JKV9</accession>
<dbReference type="OrthoDB" id="2418021at2759"/>